<gene>
    <name evidence="3" type="ORF">SAMN06296010_2619</name>
</gene>
<keyword evidence="2" id="KW-0456">Lyase</keyword>
<protein>
    <submittedName>
        <fullName evidence="3">Sirohydrochlorin ferrochelatase</fullName>
    </submittedName>
</protein>
<dbReference type="PANTHER" id="PTHR33542:SF5">
    <property type="entry name" value="FERROCHELATASE CHE1"/>
    <property type="match status" value="1"/>
</dbReference>
<dbReference type="EMBL" id="FXAY01000004">
    <property type="protein sequence ID" value="SMG41587.1"/>
    <property type="molecule type" value="Genomic_DNA"/>
</dbReference>
<evidence type="ECO:0000256" key="2">
    <source>
        <dbReference type="ARBA" id="ARBA00023239"/>
    </source>
</evidence>
<dbReference type="RefSeq" id="WP_085486704.1">
    <property type="nucleotide sequence ID" value="NZ_FXAY01000004.1"/>
</dbReference>
<accession>A0A1X7KJG8</accession>
<evidence type="ECO:0000256" key="1">
    <source>
        <dbReference type="ARBA" id="ARBA00022723"/>
    </source>
</evidence>
<dbReference type="SUPFAM" id="SSF53800">
    <property type="entry name" value="Chelatase"/>
    <property type="match status" value="1"/>
</dbReference>
<keyword evidence="4" id="KW-1185">Reference proteome</keyword>
<organism evidence="3 4">
    <name type="scientific">Agreia pratensis</name>
    <dbReference type="NCBI Taxonomy" id="150121"/>
    <lineage>
        <taxon>Bacteria</taxon>
        <taxon>Bacillati</taxon>
        <taxon>Actinomycetota</taxon>
        <taxon>Actinomycetes</taxon>
        <taxon>Micrococcales</taxon>
        <taxon>Microbacteriaceae</taxon>
        <taxon>Agreia</taxon>
    </lineage>
</organism>
<dbReference type="PANTHER" id="PTHR33542">
    <property type="entry name" value="SIROHYDROCHLORIN FERROCHELATASE, CHLOROPLASTIC"/>
    <property type="match status" value="1"/>
</dbReference>
<dbReference type="Gene3D" id="3.40.50.1400">
    <property type="match status" value="2"/>
</dbReference>
<reference evidence="4" key="1">
    <citation type="submission" date="2017-04" db="EMBL/GenBank/DDBJ databases">
        <authorList>
            <person name="Varghese N."/>
            <person name="Submissions S."/>
        </authorList>
    </citation>
    <scope>NUCLEOTIDE SEQUENCE [LARGE SCALE GENOMIC DNA]</scope>
    <source>
        <strain evidence="4">VKM Ac-2510</strain>
    </source>
</reference>
<keyword evidence="1" id="KW-0479">Metal-binding</keyword>
<dbReference type="Pfam" id="PF01903">
    <property type="entry name" value="CbiX"/>
    <property type="match status" value="2"/>
</dbReference>
<dbReference type="InterPro" id="IPR002762">
    <property type="entry name" value="CbiX-like"/>
</dbReference>
<dbReference type="AlphaFoldDB" id="A0A1X7KJG8"/>
<evidence type="ECO:0000313" key="3">
    <source>
        <dbReference type="EMBL" id="SMG41587.1"/>
    </source>
</evidence>
<dbReference type="CDD" id="cd03416">
    <property type="entry name" value="CbiX_SirB_N"/>
    <property type="match status" value="1"/>
</dbReference>
<dbReference type="Proteomes" id="UP000193244">
    <property type="component" value="Unassembled WGS sequence"/>
</dbReference>
<dbReference type="GO" id="GO:0016829">
    <property type="term" value="F:lyase activity"/>
    <property type="evidence" value="ECO:0007669"/>
    <property type="project" value="UniProtKB-KW"/>
</dbReference>
<evidence type="ECO:0000313" key="4">
    <source>
        <dbReference type="Proteomes" id="UP000193244"/>
    </source>
</evidence>
<dbReference type="InterPro" id="IPR050963">
    <property type="entry name" value="Sirohydro_Cobaltochel/CbiX"/>
</dbReference>
<dbReference type="STRING" id="150121.SAMN06296010_2619"/>
<name>A0A1X7KJG8_9MICO</name>
<dbReference type="GO" id="GO:0046872">
    <property type="term" value="F:metal ion binding"/>
    <property type="evidence" value="ECO:0007669"/>
    <property type="project" value="UniProtKB-KW"/>
</dbReference>
<sequence>MTIAPPVLLAASHGTSDPAGRRAVASLVSAVAERRRDLTVVGAFVDVQQPDVPTALETLADGTPAVIVPLLLSSGYHVHVDLAEAADEATRSSPPRPVVVTSALGPDARLARILAQRLAAAGIRDEDSVVLAAAGSSDSGAVEDCRVMGALLAAELGRPVTVGFLSAAEPRLEQAVERARTESPDRRVVIASYLLAPGYFQSLVYRAGGDVVTDPLLIDGQAPPWELVDVVIDRFVRLCDERVTEAYQGGRTNATTW</sequence>
<proteinExistence type="predicted"/>